<feature type="non-terminal residue" evidence="2">
    <location>
        <position position="1"/>
    </location>
</feature>
<sequence length="84" mass="9720">LPTNNLHNCTGIPKIAALRHCGNAFALWLFVIAMLYEQAFGMILMDELVKLKDHEFDRLLDISEDELKFSNGWITNYKKQNSLH</sequence>
<keyword evidence="1" id="KW-1133">Transmembrane helix</keyword>
<accession>A0ABN7W7Y8</accession>
<organism evidence="2 3">
    <name type="scientific">Gigaspora margarita</name>
    <dbReference type="NCBI Taxonomy" id="4874"/>
    <lineage>
        <taxon>Eukaryota</taxon>
        <taxon>Fungi</taxon>
        <taxon>Fungi incertae sedis</taxon>
        <taxon>Mucoromycota</taxon>
        <taxon>Glomeromycotina</taxon>
        <taxon>Glomeromycetes</taxon>
        <taxon>Diversisporales</taxon>
        <taxon>Gigasporaceae</taxon>
        <taxon>Gigaspora</taxon>
    </lineage>
</organism>
<dbReference type="Proteomes" id="UP000789901">
    <property type="component" value="Unassembled WGS sequence"/>
</dbReference>
<gene>
    <name evidence="2" type="ORF">GMARGA_LOCUS27742</name>
</gene>
<name>A0ABN7W7Y8_GIGMA</name>
<evidence type="ECO:0000313" key="3">
    <source>
        <dbReference type="Proteomes" id="UP000789901"/>
    </source>
</evidence>
<evidence type="ECO:0000313" key="2">
    <source>
        <dbReference type="EMBL" id="CAG8821099.1"/>
    </source>
</evidence>
<reference evidence="2 3" key="1">
    <citation type="submission" date="2021-06" db="EMBL/GenBank/DDBJ databases">
        <authorList>
            <person name="Kallberg Y."/>
            <person name="Tangrot J."/>
            <person name="Rosling A."/>
        </authorList>
    </citation>
    <scope>NUCLEOTIDE SEQUENCE [LARGE SCALE GENOMIC DNA]</scope>
    <source>
        <strain evidence="2 3">120-4 pot B 10/14</strain>
    </source>
</reference>
<protein>
    <submittedName>
        <fullName evidence="2">19884_t:CDS:1</fullName>
    </submittedName>
</protein>
<keyword evidence="1" id="KW-0472">Membrane</keyword>
<keyword evidence="1" id="KW-0812">Transmembrane</keyword>
<keyword evidence="3" id="KW-1185">Reference proteome</keyword>
<dbReference type="EMBL" id="CAJVQB010034390">
    <property type="protein sequence ID" value="CAG8821099.1"/>
    <property type="molecule type" value="Genomic_DNA"/>
</dbReference>
<comment type="caution">
    <text evidence="2">The sequence shown here is derived from an EMBL/GenBank/DDBJ whole genome shotgun (WGS) entry which is preliminary data.</text>
</comment>
<proteinExistence type="predicted"/>
<evidence type="ECO:0000256" key="1">
    <source>
        <dbReference type="SAM" id="Phobius"/>
    </source>
</evidence>
<feature type="transmembrane region" description="Helical" evidence="1">
    <location>
        <begin position="25"/>
        <end position="45"/>
    </location>
</feature>